<dbReference type="EMBL" id="KB733446">
    <property type="protein sequence ID" value="ENI09003.1"/>
    <property type="molecule type" value="Genomic_DNA"/>
</dbReference>
<gene>
    <name evidence="1" type="ORF">COCC4DRAFT_68595</name>
</gene>
<dbReference type="AlphaFoldDB" id="N4XK86"/>
<protein>
    <submittedName>
        <fullName evidence="1">Uncharacterized protein</fullName>
    </submittedName>
</protein>
<dbReference type="OrthoDB" id="10320393at2759"/>
<reference evidence="2" key="2">
    <citation type="journal article" date="2013" name="PLoS Genet.">
        <title>Comparative genome structure, secondary metabolite, and effector coding capacity across Cochliobolus pathogens.</title>
        <authorList>
            <person name="Condon B.J."/>
            <person name="Leng Y."/>
            <person name="Wu D."/>
            <person name="Bushley K.E."/>
            <person name="Ohm R.A."/>
            <person name="Otillar R."/>
            <person name="Martin J."/>
            <person name="Schackwitz W."/>
            <person name="Grimwood J."/>
            <person name="MohdZainudin N."/>
            <person name="Xue C."/>
            <person name="Wang R."/>
            <person name="Manning V.A."/>
            <person name="Dhillon B."/>
            <person name="Tu Z.J."/>
            <person name="Steffenson B.J."/>
            <person name="Salamov A."/>
            <person name="Sun H."/>
            <person name="Lowry S."/>
            <person name="LaButti K."/>
            <person name="Han J."/>
            <person name="Copeland A."/>
            <person name="Lindquist E."/>
            <person name="Barry K."/>
            <person name="Schmutz J."/>
            <person name="Baker S.E."/>
            <person name="Ciuffetti L.M."/>
            <person name="Grigoriev I.V."/>
            <person name="Zhong S."/>
            <person name="Turgeon B.G."/>
        </authorList>
    </citation>
    <scope>NUCLEOTIDE SEQUENCE [LARGE SCALE GENOMIC DNA]</scope>
    <source>
        <strain evidence="2">C4 / ATCC 48331 / race T</strain>
    </source>
</reference>
<name>N4XK86_COCH4</name>
<evidence type="ECO:0000313" key="1">
    <source>
        <dbReference type="EMBL" id="ENI09003.1"/>
    </source>
</evidence>
<organism evidence="1 2">
    <name type="scientific">Cochliobolus heterostrophus (strain C4 / ATCC 48331 / race T)</name>
    <name type="common">Southern corn leaf blight fungus</name>
    <name type="synonym">Bipolaris maydis</name>
    <dbReference type="NCBI Taxonomy" id="665024"/>
    <lineage>
        <taxon>Eukaryota</taxon>
        <taxon>Fungi</taxon>
        <taxon>Dikarya</taxon>
        <taxon>Ascomycota</taxon>
        <taxon>Pezizomycotina</taxon>
        <taxon>Dothideomycetes</taxon>
        <taxon>Pleosporomycetidae</taxon>
        <taxon>Pleosporales</taxon>
        <taxon>Pleosporineae</taxon>
        <taxon>Pleosporaceae</taxon>
        <taxon>Bipolaris</taxon>
    </lineage>
</organism>
<proteinExistence type="predicted"/>
<keyword evidence="2" id="KW-1185">Reference proteome</keyword>
<reference evidence="1 2" key="1">
    <citation type="journal article" date="2012" name="PLoS Pathog.">
        <title>Diverse lifestyles and strategies of plant pathogenesis encoded in the genomes of eighteen Dothideomycetes fungi.</title>
        <authorList>
            <person name="Ohm R.A."/>
            <person name="Feau N."/>
            <person name="Henrissat B."/>
            <person name="Schoch C.L."/>
            <person name="Horwitz B.A."/>
            <person name="Barry K.W."/>
            <person name="Condon B.J."/>
            <person name="Copeland A.C."/>
            <person name="Dhillon B."/>
            <person name="Glaser F."/>
            <person name="Hesse C.N."/>
            <person name="Kosti I."/>
            <person name="LaButti K."/>
            <person name="Lindquist E.A."/>
            <person name="Lucas S."/>
            <person name="Salamov A.A."/>
            <person name="Bradshaw R.E."/>
            <person name="Ciuffetti L."/>
            <person name="Hamelin R.C."/>
            <person name="Kema G.H.J."/>
            <person name="Lawrence C."/>
            <person name="Scott J.A."/>
            <person name="Spatafora J.W."/>
            <person name="Turgeon B.G."/>
            <person name="de Wit P.J.G.M."/>
            <person name="Zhong S."/>
            <person name="Goodwin S.B."/>
            <person name="Grigoriev I.V."/>
        </authorList>
    </citation>
    <scope>NUCLEOTIDE SEQUENCE [LARGE SCALE GENOMIC DNA]</scope>
    <source>
        <strain evidence="2">C4 / ATCC 48331 / race T</strain>
    </source>
</reference>
<dbReference type="Proteomes" id="UP000012338">
    <property type="component" value="Unassembled WGS sequence"/>
</dbReference>
<dbReference type="HOGENOM" id="CLU_129399_0_0_1"/>
<sequence>MPCHSRPVSFTPWNPHPHAHQPACVRAAEKPNLGPTIRAWASSELMSPVADLQGPRGFVPLDKNNTSDSMTRRYRIPRIGLLPYSSGPLVGYLAISPTRLTATCSPLGQLGRAVRQR</sequence>
<accession>N4XK86</accession>
<evidence type="ECO:0000313" key="2">
    <source>
        <dbReference type="Proteomes" id="UP000012338"/>
    </source>
</evidence>